<feature type="transmembrane region" description="Helical" evidence="9">
    <location>
        <begin position="64"/>
        <end position="83"/>
    </location>
</feature>
<evidence type="ECO:0000256" key="5">
    <source>
        <dbReference type="ARBA" id="ARBA00065525"/>
    </source>
</evidence>
<dbReference type="Pfam" id="PF00789">
    <property type="entry name" value="UBX"/>
    <property type="match status" value="1"/>
</dbReference>
<name>B4J7N6_DROGR</name>
<gene>
    <name evidence="11" type="primary">Dgri\GH21854</name>
    <name evidence="11" type="ORF">Dgri_GH21854</name>
</gene>
<evidence type="ECO:0000256" key="9">
    <source>
        <dbReference type="SAM" id="Phobius"/>
    </source>
</evidence>
<feature type="region of interest" description="Disordered" evidence="8">
    <location>
        <begin position="131"/>
        <end position="159"/>
    </location>
</feature>
<evidence type="ECO:0000256" key="7">
    <source>
        <dbReference type="ARBA" id="ARBA00075815"/>
    </source>
</evidence>
<dbReference type="GO" id="GO:0090263">
    <property type="term" value="P:positive regulation of canonical Wnt signaling pathway"/>
    <property type="evidence" value="ECO:0007669"/>
    <property type="project" value="EnsemblMetazoa"/>
</dbReference>
<dbReference type="PANTHER" id="PTHR23153:SF38">
    <property type="entry name" value="UBX DOMAIN-CONTAINING PROTEIN 6"/>
    <property type="match status" value="1"/>
</dbReference>
<dbReference type="OrthoDB" id="6411732at2759"/>
<feature type="domain" description="UBX" evidence="10">
    <location>
        <begin position="452"/>
        <end position="522"/>
    </location>
</feature>
<dbReference type="FunCoup" id="B4J7N6">
    <property type="interactions" value="1630"/>
</dbReference>
<dbReference type="Gene3D" id="1.20.58.2190">
    <property type="match status" value="1"/>
</dbReference>
<dbReference type="AlphaFoldDB" id="B4J7N6"/>
<dbReference type="GO" id="GO:0006950">
    <property type="term" value="P:response to stress"/>
    <property type="evidence" value="ECO:0007669"/>
    <property type="project" value="UniProtKB-ARBA"/>
</dbReference>
<dbReference type="InterPro" id="IPR001012">
    <property type="entry name" value="UBX_dom"/>
</dbReference>
<evidence type="ECO:0000259" key="10">
    <source>
        <dbReference type="PROSITE" id="PS50033"/>
    </source>
</evidence>
<dbReference type="FunFam" id="3.10.20.90:FF:000185">
    <property type="entry name" value="UBX domain-containing protein 6"/>
    <property type="match status" value="1"/>
</dbReference>
<dbReference type="GO" id="GO:0016020">
    <property type="term" value="C:membrane"/>
    <property type="evidence" value="ECO:0007669"/>
    <property type="project" value="UniProtKB-SubCell"/>
</dbReference>
<evidence type="ECO:0000313" key="12">
    <source>
        <dbReference type="Proteomes" id="UP000001070"/>
    </source>
</evidence>
<dbReference type="Pfam" id="PF09409">
    <property type="entry name" value="PUB"/>
    <property type="match status" value="1"/>
</dbReference>
<protein>
    <recommendedName>
        <fullName evidence="6">UBX domain-containing protein 6</fullName>
    </recommendedName>
    <alternativeName>
        <fullName evidence="7">UBX domain-containing protein 1</fullName>
    </alternativeName>
</protein>
<keyword evidence="9" id="KW-0812">Transmembrane</keyword>
<evidence type="ECO:0000256" key="2">
    <source>
        <dbReference type="ARBA" id="ARBA00022786"/>
    </source>
</evidence>
<dbReference type="Gene3D" id="3.10.20.90">
    <property type="entry name" value="Phosphatidylinositol 3-kinase Catalytic Subunit, Chain A, domain 1"/>
    <property type="match status" value="1"/>
</dbReference>
<dbReference type="PhylomeDB" id="B4J7N6"/>
<keyword evidence="9" id="KW-1133">Transmembrane helix</keyword>
<dbReference type="InParanoid" id="B4J7N6"/>
<dbReference type="InterPro" id="IPR018997">
    <property type="entry name" value="PUB_domain"/>
</dbReference>
<organism evidence="12">
    <name type="scientific">Drosophila grimshawi</name>
    <name type="common">Hawaiian fruit fly</name>
    <name type="synonym">Idiomyia grimshawi</name>
    <dbReference type="NCBI Taxonomy" id="7222"/>
    <lineage>
        <taxon>Eukaryota</taxon>
        <taxon>Metazoa</taxon>
        <taxon>Ecdysozoa</taxon>
        <taxon>Arthropoda</taxon>
        <taxon>Hexapoda</taxon>
        <taxon>Insecta</taxon>
        <taxon>Pterygota</taxon>
        <taxon>Neoptera</taxon>
        <taxon>Endopterygota</taxon>
        <taxon>Diptera</taxon>
        <taxon>Brachycera</taxon>
        <taxon>Muscomorpha</taxon>
        <taxon>Ephydroidea</taxon>
        <taxon>Drosophilidae</taxon>
        <taxon>Drosophila</taxon>
        <taxon>Hawaiian Drosophila</taxon>
    </lineage>
</organism>
<sequence length="549" mass="62002">MSIESYLHSLNTTLQTFAEQVQYFTGVALQSVVHFRTEFDTLTGDLQWQSPVEFTALQATLLKVLLVLLLGTGVLIAWSWSVYGQVITEKFVRPTAQGAFTPNLSMSKIKRYFSKKKEEAAFKLRIGRGMGEGHKLNAPKSEASTSGSRQSKFEAYVPPKRNELSNEARAAAAAALSRIDRKDSREFNTSLAAIKAQAKRELEAERRQKEELLSSASGSTSASSSTGGSSGENKNLACRGVFFRCPLIGEEVLPKKEWKIKIKEFLYQQLEAERGLTACLIIQNCNVKERADDCTATLTKYLENIIKNPEEEKFCKIRMTNKIFSDKVRYVDGALDVLHAAGFSEVQIDDEPFLLWSSEQMEEGLDLATLVDALKNSEPIHLELDRNIKVLLPSQARRVVLPDDFYRISPEEIKREQQLRAEAIESSQMLKTKAMREREEQRNLRMYRYSLVRVKFPNGLLIQGTFNVYEKIADVFEFVQSCLADETLEFNLIASSEGKFNEEDMEKTLYDCKLIPNVLLIFAVPAIPSSGAVDVNFLKEDLLMLVQSM</sequence>
<comment type="subunit">
    <text evidence="5">Interacts with VCP through the PUB domain (via C-terminus) and VIM motif (via N-terminus); the interaction is direct. Forms a ternary complex with CAV1 and VCP. Interacts with SYVN1. Interacts with HERPUD1. Interacts with VCPKMT. May interact with DERL1. Interacts with PLAA, VCP and YOD1; may form a complex involved in macroautophagy. Interacts with LMAN1.</text>
</comment>
<dbReference type="CDD" id="cd16119">
    <property type="entry name" value="UBX_UBXN6"/>
    <property type="match status" value="1"/>
</dbReference>
<dbReference type="GO" id="GO:0045179">
    <property type="term" value="C:apical cortex"/>
    <property type="evidence" value="ECO:0007669"/>
    <property type="project" value="EnsemblMetazoa"/>
</dbReference>
<feature type="region of interest" description="Disordered" evidence="8">
    <location>
        <begin position="205"/>
        <end position="232"/>
    </location>
</feature>
<proteinExistence type="predicted"/>
<comment type="subcellular location">
    <subcellularLocation>
        <location evidence="1">Membrane</location>
        <topology evidence="1">Peripheral membrane protein</topology>
    </subcellularLocation>
</comment>
<dbReference type="SUPFAM" id="SSF143503">
    <property type="entry name" value="PUG domain-like"/>
    <property type="match status" value="1"/>
</dbReference>
<evidence type="ECO:0000256" key="3">
    <source>
        <dbReference type="ARBA" id="ARBA00023136"/>
    </source>
</evidence>
<reference evidence="11 12" key="1">
    <citation type="journal article" date="2007" name="Nature">
        <title>Evolution of genes and genomes on the Drosophila phylogeny.</title>
        <authorList>
            <consortium name="Drosophila 12 Genomes Consortium"/>
            <person name="Clark A.G."/>
            <person name="Eisen M.B."/>
            <person name="Smith D.R."/>
            <person name="Bergman C.M."/>
            <person name="Oliver B."/>
            <person name="Markow T.A."/>
            <person name="Kaufman T.C."/>
            <person name="Kellis M."/>
            <person name="Gelbart W."/>
            <person name="Iyer V.N."/>
            <person name="Pollard D.A."/>
            <person name="Sackton T.B."/>
            <person name="Larracuente A.M."/>
            <person name="Singh N.D."/>
            <person name="Abad J.P."/>
            <person name="Abt D.N."/>
            <person name="Adryan B."/>
            <person name="Aguade M."/>
            <person name="Akashi H."/>
            <person name="Anderson W.W."/>
            <person name="Aquadro C.F."/>
            <person name="Ardell D.H."/>
            <person name="Arguello R."/>
            <person name="Artieri C.G."/>
            <person name="Barbash D.A."/>
            <person name="Barker D."/>
            <person name="Barsanti P."/>
            <person name="Batterham P."/>
            <person name="Batzoglou S."/>
            <person name="Begun D."/>
            <person name="Bhutkar A."/>
            <person name="Blanco E."/>
            <person name="Bosak S.A."/>
            <person name="Bradley R.K."/>
            <person name="Brand A.D."/>
            <person name="Brent M.R."/>
            <person name="Brooks A.N."/>
            <person name="Brown R.H."/>
            <person name="Butlin R.K."/>
            <person name="Caggese C."/>
            <person name="Calvi B.R."/>
            <person name="Bernardo de Carvalho A."/>
            <person name="Caspi A."/>
            <person name="Castrezana S."/>
            <person name="Celniker S.E."/>
            <person name="Chang J.L."/>
            <person name="Chapple C."/>
            <person name="Chatterji S."/>
            <person name="Chinwalla A."/>
            <person name="Civetta A."/>
            <person name="Clifton S.W."/>
            <person name="Comeron J.M."/>
            <person name="Costello J.C."/>
            <person name="Coyne J.A."/>
            <person name="Daub J."/>
            <person name="David R.G."/>
            <person name="Delcher A.L."/>
            <person name="Delehaunty K."/>
            <person name="Do C.B."/>
            <person name="Ebling H."/>
            <person name="Edwards K."/>
            <person name="Eickbush T."/>
            <person name="Evans J.D."/>
            <person name="Filipski A."/>
            <person name="Findeiss S."/>
            <person name="Freyhult E."/>
            <person name="Fulton L."/>
            <person name="Fulton R."/>
            <person name="Garcia A.C."/>
            <person name="Gardiner A."/>
            <person name="Garfield D.A."/>
            <person name="Garvin B.E."/>
            <person name="Gibson G."/>
            <person name="Gilbert D."/>
            <person name="Gnerre S."/>
            <person name="Godfrey J."/>
            <person name="Good R."/>
            <person name="Gotea V."/>
            <person name="Gravely B."/>
            <person name="Greenberg A.J."/>
            <person name="Griffiths-Jones S."/>
            <person name="Gross S."/>
            <person name="Guigo R."/>
            <person name="Gustafson E.A."/>
            <person name="Haerty W."/>
            <person name="Hahn M.W."/>
            <person name="Halligan D.L."/>
            <person name="Halpern A.L."/>
            <person name="Halter G.M."/>
            <person name="Han M.V."/>
            <person name="Heger A."/>
            <person name="Hillier L."/>
            <person name="Hinrichs A.S."/>
            <person name="Holmes I."/>
            <person name="Hoskins R.A."/>
            <person name="Hubisz M.J."/>
            <person name="Hultmark D."/>
            <person name="Huntley M.A."/>
            <person name="Jaffe D.B."/>
            <person name="Jagadeeshan S."/>
            <person name="Jeck W.R."/>
            <person name="Johnson J."/>
            <person name="Jones C.D."/>
            <person name="Jordan W.C."/>
            <person name="Karpen G.H."/>
            <person name="Kataoka E."/>
            <person name="Keightley P.D."/>
            <person name="Kheradpour P."/>
            <person name="Kirkness E.F."/>
            <person name="Koerich L.B."/>
            <person name="Kristiansen K."/>
            <person name="Kudrna D."/>
            <person name="Kulathinal R.J."/>
            <person name="Kumar S."/>
            <person name="Kwok R."/>
            <person name="Lander E."/>
            <person name="Langley C.H."/>
            <person name="Lapoint R."/>
            <person name="Lazzaro B.P."/>
            <person name="Lee S.J."/>
            <person name="Levesque L."/>
            <person name="Li R."/>
            <person name="Lin C.F."/>
            <person name="Lin M.F."/>
            <person name="Lindblad-Toh K."/>
            <person name="Llopart A."/>
            <person name="Long M."/>
            <person name="Low L."/>
            <person name="Lozovsky E."/>
            <person name="Lu J."/>
            <person name="Luo M."/>
            <person name="Machado C.A."/>
            <person name="Makalowski W."/>
            <person name="Marzo M."/>
            <person name="Matsuda M."/>
            <person name="Matzkin L."/>
            <person name="McAllister B."/>
            <person name="McBride C.S."/>
            <person name="McKernan B."/>
            <person name="McKernan K."/>
            <person name="Mendez-Lago M."/>
            <person name="Minx P."/>
            <person name="Mollenhauer M.U."/>
            <person name="Montooth K."/>
            <person name="Mount S.M."/>
            <person name="Mu X."/>
            <person name="Myers E."/>
            <person name="Negre B."/>
            <person name="Newfeld S."/>
            <person name="Nielsen R."/>
            <person name="Noor M.A."/>
            <person name="O'Grady P."/>
            <person name="Pachter L."/>
            <person name="Papaceit M."/>
            <person name="Parisi M.J."/>
            <person name="Parisi M."/>
            <person name="Parts L."/>
            <person name="Pedersen J.S."/>
            <person name="Pesole G."/>
            <person name="Phillippy A.M."/>
            <person name="Ponting C.P."/>
            <person name="Pop M."/>
            <person name="Porcelli D."/>
            <person name="Powell J.R."/>
            <person name="Prohaska S."/>
            <person name="Pruitt K."/>
            <person name="Puig M."/>
            <person name="Quesneville H."/>
            <person name="Ram K.R."/>
            <person name="Rand D."/>
            <person name="Rasmussen M.D."/>
            <person name="Reed L.K."/>
            <person name="Reenan R."/>
            <person name="Reily A."/>
            <person name="Remington K.A."/>
            <person name="Rieger T.T."/>
            <person name="Ritchie M.G."/>
            <person name="Robin C."/>
            <person name="Rogers Y.H."/>
            <person name="Rohde C."/>
            <person name="Rozas J."/>
            <person name="Rubenfield M.J."/>
            <person name="Ruiz A."/>
            <person name="Russo S."/>
            <person name="Salzberg S.L."/>
            <person name="Sanchez-Gracia A."/>
            <person name="Saranga D.J."/>
            <person name="Sato H."/>
            <person name="Schaeffer S.W."/>
            <person name="Schatz M.C."/>
            <person name="Schlenke T."/>
            <person name="Schwartz R."/>
            <person name="Segarra C."/>
            <person name="Singh R.S."/>
            <person name="Sirot L."/>
            <person name="Sirota M."/>
            <person name="Sisneros N.B."/>
            <person name="Smith C.D."/>
            <person name="Smith T.F."/>
            <person name="Spieth J."/>
            <person name="Stage D.E."/>
            <person name="Stark A."/>
            <person name="Stephan W."/>
            <person name="Strausberg R.L."/>
            <person name="Strempel S."/>
            <person name="Sturgill D."/>
            <person name="Sutton G."/>
            <person name="Sutton G.G."/>
            <person name="Tao W."/>
            <person name="Teichmann S."/>
            <person name="Tobari Y.N."/>
            <person name="Tomimura Y."/>
            <person name="Tsolas J.M."/>
            <person name="Valente V.L."/>
            <person name="Venter E."/>
            <person name="Venter J.C."/>
            <person name="Vicario S."/>
            <person name="Vieira F.G."/>
            <person name="Vilella A.J."/>
            <person name="Villasante A."/>
            <person name="Walenz B."/>
            <person name="Wang J."/>
            <person name="Wasserman M."/>
            <person name="Watts T."/>
            <person name="Wilson D."/>
            <person name="Wilson R.K."/>
            <person name="Wing R.A."/>
            <person name="Wolfner M.F."/>
            <person name="Wong A."/>
            <person name="Wong G.K."/>
            <person name="Wu C.I."/>
            <person name="Wu G."/>
            <person name="Yamamoto D."/>
            <person name="Yang H.P."/>
            <person name="Yang S.P."/>
            <person name="Yorke J.A."/>
            <person name="Yoshida K."/>
            <person name="Zdobnov E."/>
            <person name="Zhang P."/>
            <person name="Zhang Y."/>
            <person name="Zimin A.V."/>
            <person name="Baldwin J."/>
            <person name="Abdouelleil A."/>
            <person name="Abdulkadir J."/>
            <person name="Abebe A."/>
            <person name="Abera B."/>
            <person name="Abreu J."/>
            <person name="Acer S.C."/>
            <person name="Aftuck L."/>
            <person name="Alexander A."/>
            <person name="An P."/>
            <person name="Anderson E."/>
            <person name="Anderson S."/>
            <person name="Arachi H."/>
            <person name="Azer M."/>
            <person name="Bachantsang P."/>
            <person name="Barry A."/>
            <person name="Bayul T."/>
            <person name="Berlin A."/>
            <person name="Bessette D."/>
            <person name="Bloom T."/>
            <person name="Blye J."/>
            <person name="Boguslavskiy L."/>
            <person name="Bonnet C."/>
            <person name="Boukhgalter B."/>
            <person name="Bourzgui I."/>
            <person name="Brown A."/>
            <person name="Cahill P."/>
            <person name="Channer S."/>
            <person name="Cheshatsang Y."/>
            <person name="Chuda L."/>
            <person name="Citroen M."/>
            <person name="Collymore A."/>
            <person name="Cooke P."/>
            <person name="Costello M."/>
            <person name="D'Aco K."/>
            <person name="Daza R."/>
            <person name="De Haan G."/>
            <person name="DeGray S."/>
            <person name="DeMaso C."/>
            <person name="Dhargay N."/>
            <person name="Dooley K."/>
            <person name="Dooley E."/>
            <person name="Doricent M."/>
            <person name="Dorje P."/>
            <person name="Dorjee K."/>
            <person name="Dupes A."/>
            <person name="Elong R."/>
            <person name="Falk J."/>
            <person name="Farina A."/>
            <person name="Faro S."/>
            <person name="Ferguson D."/>
            <person name="Fisher S."/>
            <person name="Foley C.D."/>
            <person name="Franke A."/>
            <person name="Friedrich D."/>
            <person name="Gadbois L."/>
            <person name="Gearin G."/>
            <person name="Gearin C.R."/>
            <person name="Giannoukos G."/>
            <person name="Goode T."/>
            <person name="Graham J."/>
            <person name="Grandbois E."/>
            <person name="Grewal S."/>
            <person name="Gyaltsen K."/>
            <person name="Hafez N."/>
            <person name="Hagos B."/>
            <person name="Hall J."/>
            <person name="Henson C."/>
            <person name="Hollinger A."/>
            <person name="Honan T."/>
            <person name="Huard M.D."/>
            <person name="Hughes L."/>
            <person name="Hurhula B."/>
            <person name="Husby M.E."/>
            <person name="Kamat A."/>
            <person name="Kanga B."/>
            <person name="Kashin S."/>
            <person name="Khazanovich D."/>
            <person name="Kisner P."/>
            <person name="Lance K."/>
            <person name="Lara M."/>
            <person name="Lee W."/>
            <person name="Lennon N."/>
            <person name="Letendre F."/>
            <person name="LeVine R."/>
            <person name="Lipovsky A."/>
            <person name="Liu X."/>
            <person name="Liu J."/>
            <person name="Liu S."/>
            <person name="Lokyitsang T."/>
            <person name="Lokyitsang Y."/>
            <person name="Lubonja R."/>
            <person name="Lui A."/>
            <person name="MacDonald P."/>
            <person name="Magnisalis V."/>
            <person name="Maru K."/>
            <person name="Matthews C."/>
            <person name="McCusker W."/>
            <person name="McDonough S."/>
            <person name="Mehta T."/>
            <person name="Meldrim J."/>
            <person name="Meneus L."/>
            <person name="Mihai O."/>
            <person name="Mihalev A."/>
            <person name="Mihova T."/>
            <person name="Mittelman R."/>
            <person name="Mlenga V."/>
            <person name="Montmayeur A."/>
            <person name="Mulrain L."/>
            <person name="Navidi A."/>
            <person name="Naylor J."/>
            <person name="Negash T."/>
            <person name="Nguyen T."/>
            <person name="Nguyen N."/>
            <person name="Nicol R."/>
            <person name="Norbu C."/>
            <person name="Norbu N."/>
            <person name="Novod N."/>
            <person name="O'Neill B."/>
            <person name="Osman S."/>
            <person name="Markiewicz E."/>
            <person name="Oyono O.L."/>
            <person name="Patti C."/>
            <person name="Phunkhang P."/>
            <person name="Pierre F."/>
            <person name="Priest M."/>
            <person name="Raghuraman S."/>
            <person name="Rege F."/>
            <person name="Reyes R."/>
            <person name="Rise C."/>
            <person name="Rogov P."/>
            <person name="Ross K."/>
            <person name="Ryan E."/>
            <person name="Settipalli S."/>
            <person name="Shea T."/>
            <person name="Sherpa N."/>
            <person name="Shi L."/>
            <person name="Shih D."/>
            <person name="Sparrow T."/>
            <person name="Spaulding J."/>
            <person name="Stalker J."/>
            <person name="Stange-Thomann N."/>
            <person name="Stavropoulos S."/>
            <person name="Stone C."/>
            <person name="Strader C."/>
            <person name="Tesfaye S."/>
            <person name="Thomson T."/>
            <person name="Thoulutsang Y."/>
            <person name="Thoulutsang D."/>
            <person name="Topham K."/>
            <person name="Topping I."/>
            <person name="Tsamla T."/>
            <person name="Vassiliev H."/>
            <person name="Vo A."/>
            <person name="Wangchuk T."/>
            <person name="Wangdi T."/>
            <person name="Weiand M."/>
            <person name="Wilkinson J."/>
            <person name="Wilson A."/>
            <person name="Yadav S."/>
            <person name="Young G."/>
            <person name="Yu Q."/>
            <person name="Zembek L."/>
            <person name="Zhong D."/>
            <person name="Zimmer A."/>
            <person name="Zwirko Z."/>
            <person name="Jaffe D.B."/>
            <person name="Alvarez P."/>
            <person name="Brockman W."/>
            <person name="Butler J."/>
            <person name="Chin C."/>
            <person name="Gnerre S."/>
            <person name="Grabherr M."/>
            <person name="Kleber M."/>
            <person name="Mauceli E."/>
            <person name="MacCallum I."/>
        </authorList>
    </citation>
    <scope>NUCLEOTIDE SEQUENCE [LARGE SCALE GENOMIC DNA]</scope>
    <source>
        <strain evidence="12">Tucson 15287-2541.00</strain>
    </source>
</reference>
<dbReference type="EMBL" id="CH916367">
    <property type="protein sequence ID" value="EDW02184.1"/>
    <property type="molecule type" value="Genomic_DNA"/>
</dbReference>
<accession>B4J7N6</accession>
<evidence type="ECO:0000256" key="6">
    <source>
        <dbReference type="ARBA" id="ARBA00070523"/>
    </source>
</evidence>
<dbReference type="SUPFAM" id="SSF54236">
    <property type="entry name" value="Ubiquitin-like"/>
    <property type="match status" value="1"/>
</dbReference>
<evidence type="ECO:0000256" key="1">
    <source>
        <dbReference type="ARBA" id="ARBA00004170"/>
    </source>
</evidence>
<dbReference type="OMA" id="VFFRCPM"/>
<evidence type="ECO:0000256" key="4">
    <source>
        <dbReference type="ARBA" id="ARBA00059509"/>
    </source>
</evidence>
<dbReference type="PANTHER" id="PTHR23153">
    <property type="entry name" value="UBX-RELATED"/>
    <property type="match status" value="1"/>
</dbReference>
<evidence type="ECO:0000256" key="8">
    <source>
        <dbReference type="SAM" id="MobiDB-lite"/>
    </source>
</evidence>
<keyword evidence="2" id="KW-0833">Ubl conjugation pathway</keyword>
<comment type="function">
    <text evidence="4">May negatively regulate the ATPase activity of VCP, an ATP-driven segregase that associates with different cofactors to control a wide variety of cellular processes. As a cofactor of VCP, it may play a role in the transport of CAV1 to lysosomes for degradation. It may also play a role in endoplasmic reticulum-associated degradation (ERAD) of misfolded proteins. Together with VCP and other cofactors, it may play a role in macroautophagy, regulating for instance the clearance of damaged lysosomes.</text>
</comment>
<dbReference type="Proteomes" id="UP000001070">
    <property type="component" value="Unassembled WGS sequence"/>
</dbReference>
<dbReference type="SMART" id="SM00580">
    <property type="entry name" value="PUG"/>
    <property type="match status" value="1"/>
</dbReference>
<evidence type="ECO:0000313" key="11">
    <source>
        <dbReference type="EMBL" id="EDW02184.1"/>
    </source>
</evidence>
<keyword evidence="12" id="KW-1185">Reference proteome</keyword>
<feature type="compositionally biased region" description="Low complexity" evidence="8">
    <location>
        <begin position="214"/>
        <end position="227"/>
    </location>
</feature>
<dbReference type="CDD" id="cd10460">
    <property type="entry name" value="PUB_UBXD1"/>
    <property type="match status" value="1"/>
</dbReference>
<dbReference type="InterPro" id="IPR036339">
    <property type="entry name" value="PUB-like_dom_sf"/>
</dbReference>
<dbReference type="PROSITE" id="PS50033">
    <property type="entry name" value="UBX"/>
    <property type="match status" value="1"/>
</dbReference>
<dbReference type="InterPro" id="IPR042774">
    <property type="entry name" value="UBXN6_PUB"/>
</dbReference>
<dbReference type="eggNOG" id="KOG2699">
    <property type="taxonomic scope" value="Eukaryota"/>
</dbReference>
<dbReference type="InterPro" id="IPR029071">
    <property type="entry name" value="Ubiquitin-like_domsf"/>
</dbReference>
<keyword evidence="3 9" id="KW-0472">Membrane</keyword>
<dbReference type="STRING" id="7222.B4J7N6"/>
<dbReference type="HOGENOM" id="CLU_033280_2_0_1"/>